<keyword evidence="3" id="KW-1185">Reference proteome</keyword>
<dbReference type="Proteomes" id="UP000766486">
    <property type="component" value="Unassembled WGS sequence"/>
</dbReference>
<gene>
    <name evidence="2" type="ORF">CLO192961_LOCUS60368</name>
</gene>
<sequence>MSGVRAIDTTALDEWMRREGGHVHQGNVPGVMTTMTPNGPKAGQGGRLEMALKPATSFPIFIWKNHLGYPKNKTSEICGLKAGS</sequence>
<dbReference type="EMBL" id="CABFNS010000435">
    <property type="protein sequence ID" value="VUC21686.1"/>
    <property type="molecule type" value="Genomic_DNA"/>
</dbReference>
<comment type="caution">
    <text evidence="2">The sequence shown here is derived from an EMBL/GenBank/DDBJ whole genome shotgun (WGS) entry which is preliminary data.</text>
</comment>
<evidence type="ECO:0000313" key="2">
    <source>
        <dbReference type="EMBL" id="VUC21686.1"/>
    </source>
</evidence>
<feature type="region of interest" description="Disordered" evidence="1">
    <location>
        <begin position="19"/>
        <end position="45"/>
    </location>
</feature>
<accession>A0ABY6TSR1</accession>
<organism evidence="2 3">
    <name type="scientific">Bionectria ochroleuca</name>
    <name type="common">Gliocladium roseum</name>
    <dbReference type="NCBI Taxonomy" id="29856"/>
    <lineage>
        <taxon>Eukaryota</taxon>
        <taxon>Fungi</taxon>
        <taxon>Dikarya</taxon>
        <taxon>Ascomycota</taxon>
        <taxon>Pezizomycotina</taxon>
        <taxon>Sordariomycetes</taxon>
        <taxon>Hypocreomycetidae</taxon>
        <taxon>Hypocreales</taxon>
        <taxon>Bionectriaceae</taxon>
        <taxon>Clonostachys</taxon>
    </lineage>
</organism>
<protein>
    <submittedName>
        <fullName evidence="2">Uncharacterized protein</fullName>
    </submittedName>
</protein>
<reference evidence="2 3" key="1">
    <citation type="submission" date="2019-06" db="EMBL/GenBank/DDBJ databases">
        <authorList>
            <person name="Broberg M."/>
        </authorList>
    </citation>
    <scope>NUCLEOTIDE SEQUENCE [LARGE SCALE GENOMIC DNA]</scope>
</reference>
<evidence type="ECO:0000313" key="3">
    <source>
        <dbReference type="Proteomes" id="UP000766486"/>
    </source>
</evidence>
<evidence type="ECO:0000256" key="1">
    <source>
        <dbReference type="SAM" id="MobiDB-lite"/>
    </source>
</evidence>
<proteinExistence type="predicted"/>
<name>A0ABY6TSR1_BIOOC</name>